<dbReference type="AlphaFoldDB" id="A0A7W2QTT0"/>
<comment type="caution">
    <text evidence="3">The sequence shown here is derived from an EMBL/GenBank/DDBJ whole genome shotgun (WGS) entry which is preliminary data.</text>
</comment>
<evidence type="ECO:0000313" key="4">
    <source>
        <dbReference type="Proteomes" id="UP000590738"/>
    </source>
</evidence>
<dbReference type="InterPro" id="IPR007049">
    <property type="entry name" value="Carb-sel_porin_OprB"/>
</dbReference>
<sequence>MQCSKVLFTLLCFATCPVAFATTPMAAESKASPGNLPQSALPIFEDNCQAYAKYTPRTEAVLRQTQPCDTISPDLLGLRSMLAEHGMGLVINVMPNFRYDVLGHDEKPQLYNGQNPTFRQSTGFKLTYDLTRMGWGGDAQFVLGGTWESGNYEAGNPNFTTMSSFAINQRFYDGRLELQYGYYNLIREYYGMVLGGNSSAAALGPTSVIPVQVGLSLFTPSPAFTVGIKDASKRWYNRASVARSASPNRFQYDLDENPTGFEIKVKGSRALVVDEIGYKVDAGANQRAFWARAGAIYNTSHYSDLRNGGMTDSNYGGYAAVTQQVTQPNNAGPRGLYLDAKVNYAPEDRNLYTKDFQVTTFYIGPFKSRQRDMASIGFTRSYFSKYAHDAVEANGGDAERVSTALSLSYAAQMTRGVYWVNGLTYQQGPTFAPARDDALIFQTGLNLSF</sequence>
<keyword evidence="2" id="KW-0732">Signal</keyword>
<proteinExistence type="inferred from homology"/>
<dbReference type="InterPro" id="IPR052932">
    <property type="entry name" value="OprB_Porin"/>
</dbReference>
<gene>
    <name evidence="3" type="ORF">H4B97_09205</name>
</gene>
<accession>A0A7W2QTT0</accession>
<dbReference type="Gene3D" id="2.40.160.180">
    <property type="entry name" value="Carbohydrate-selective porin OprB"/>
    <property type="match status" value="1"/>
</dbReference>
<dbReference type="InterPro" id="IPR038673">
    <property type="entry name" value="OprB_sf"/>
</dbReference>
<name>A0A7W2QTT0_9PSED</name>
<dbReference type="GO" id="GO:0016020">
    <property type="term" value="C:membrane"/>
    <property type="evidence" value="ECO:0007669"/>
    <property type="project" value="InterPro"/>
</dbReference>
<dbReference type="Pfam" id="PF04966">
    <property type="entry name" value="OprB"/>
    <property type="match status" value="1"/>
</dbReference>
<feature type="signal peptide" evidence="2">
    <location>
        <begin position="1"/>
        <end position="21"/>
    </location>
</feature>
<dbReference type="Proteomes" id="UP000590738">
    <property type="component" value="Unassembled WGS sequence"/>
</dbReference>
<dbReference type="PANTHER" id="PTHR37944:SF1">
    <property type="entry name" value="PORIN B"/>
    <property type="match status" value="1"/>
</dbReference>
<evidence type="ECO:0000313" key="3">
    <source>
        <dbReference type="EMBL" id="MBA6142646.1"/>
    </source>
</evidence>
<evidence type="ECO:0000256" key="2">
    <source>
        <dbReference type="RuleBase" id="RU363072"/>
    </source>
</evidence>
<dbReference type="GO" id="GO:0015288">
    <property type="term" value="F:porin activity"/>
    <property type="evidence" value="ECO:0007669"/>
    <property type="project" value="InterPro"/>
</dbReference>
<dbReference type="PANTHER" id="PTHR37944">
    <property type="entry name" value="PORIN B"/>
    <property type="match status" value="1"/>
</dbReference>
<dbReference type="GO" id="GO:0008643">
    <property type="term" value="P:carbohydrate transport"/>
    <property type="evidence" value="ECO:0007669"/>
    <property type="project" value="InterPro"/>
</dbReference>
<organism evidence="3 4">
    <name type="scientific">Pseudomonas juntendi</name>
    <dbReference type="NCBI Taxonomy" id="2666183"/>
    <lineage>
        <taxon>Bacteria</taxon>
        <taxon>Pseudomonadati</taxon>
        <taxon>Pseudomonadota</taxon>
        <taxon>Gammaproteobacteria</taxon>
        <taxon>Pseudomonadales</taxon>
        <taxon>Pseudomonadaceae</taxon>
        <taxon>Pseudomonas</taxon>
    </lineage>
</organism>
<comment type="similarity">
    <text evidence="1 2">Belongs to the OprB family.</text>
</comment>
<protein>
    <submittedName>
        <fullName evidence="3">Carbohydrate porin</fullName>
    </submittedName>
</protein>
<evidence type="ECO:0000256" key="1">
    <source>
        <dbReference type="ARBA" id="ARBA00008769"/>
    </source>
</evidence>
<dbReference type="EMBL" id="JACGCZ010000012">
    <property type="protein sequence ID" value="MBA6142646.1"/>
    <property type="molecule type" value="Genomic_DNA"/>
</dbReference>
<dbReference type="RefSeq" id="WP_064314239.1">
    <property type="nucleotide sequence ID" value="NZ_BQHP01000004.1"/>
</dbReference>
<reference evidence="3 4" key="1">
    <citation type="submission" date="2020-07" db="EMBL/GenBank/DDBJ databases">
        <title>Diversity of carbapenemase encoding genes among Pseudomonas putida group clinical isolates in a tertiary Brazilian hospital.</title>
        <authorList>
            <person name="Alberto-Lei F."/>
            <person name="Nodari C.S."/>
            <person name="Streling A.P."/>
            <person name="Paulino J.T."/>
            <person name="Bessa-Neto F.O."/>
            <person name="Cayo R."/>
            <person name="Gales A.C."/>
        </authorList>
    </citation>
    <scope>NUCLEOTIDE SEQUENCE [LARGE SCALE GENOMIC DNA]</scope>
    <source>
        <strain evidence="3 4">12273</strain>
    </source>
</reference>
<feature type="chain" id="PRO_5031606643" evidence="2">
    <location>
        <begin position="22"/>
        <end position="449"/>
    </location>
</feature>